<reference evidence="9 10" key="1">
    <citation type="submission" date="2016-10" db="EMBL/GenBank/DDBJ databases">
        <authorList>
            <person name="de Groot N.N."/>
        </authorList>
    </citation>
    <scope>NUCLEOTIDE SEQUENCE [LARGE SCALE GENOMIC DNA]</scope>
    <source>
        <strain evidence="9 10">DSM 12992</strain>
    </source>
</reference>
<organism evidence="9 10">
    <name type="scientific">Clostridium uliginosum</name>
    <dbReference type="NCBI Taxonomy" id="119641"/>
    <lineage>
        <taxon>Bacteria</taxon>
        <taxon>Bacillati</taxon>
        <taxon>Bacillota</taxon>
        <taxon>Clostridia</taxon>
        <taxon>Eubacteriales</taxon>
        <taxon>Clostridiaceae</taxon>
        <taxon>Clostridium</taxon>
    </lineage>
</organism>
<evidence type="ECO:0000256" key="4">
    <source>
        <dbReference type="ARBA" id="ARBA00022475"/>
    </source>
</evidence>
<proteinExistence type="inferred from homology"/>
<evidence type="ECO:0000256" key="5">
    <source>
        <dbReference type="ARBA" id="ARBA00022692"/>
    </source>
</evidence>
<sequence>MKNIKSKSKSKVFSLIIGLVILLIFTIIIAVSLGSVKLDLRVVYNVISHKILGFSLDPSIKASAVDIVWQIRLPRVLLGVVTGVGLALGGVVMQATVENPLADPYILGISSGGTLGATFILLIGSRFIHIASRFTTVSFFAFLGALLASILVFKLSSIGGRITPVKLVLSGMIVNLVCLAFSNLMIYLTNDDSAVRSASEWTMGSLTSAKWSNLLIPTAVVFIMIIFFLTQCRVMNTMLLGDEAAITLGVDLHKYRRVYLITSAILTGIIVSSCGLIGFIGLVIPHITRSLVGTDHRINLPVAMLIGGIFLTSTDILARIVLNNMEMPIGIITSVIGAPFFIYIMLKRAYSFGER</sequence>
<keyword evidence="7 8" id="KW-0472">Membrane</keyword>
<comment type="similarity">
    <text evidence="2">Belongs to the binding-protein-dependent transport system permease family. FecCD subfamily.</text>
</comment>
<comment type="subcellular location">
    <subcellularLocation>
        <location evidence="1">Cell membrane</location>
        <topology evidence="1">Multi-pass membrane protein</topology>
    </subcellularLocation>
</comment>
<feature type="transmembrane region" description="Helical" evidence="8">
    <location>
        <begin position="134"/>
        <end position="155"/>
    </location>
</feature>
<evidence type="ECO:0000256" key="6">
    <source>
        <dbReference type="ARBA" id="ARBA00022989"/>
    </source>
</evidence>
<dbReference type="PANTHER" id="PTHR30472:SF25">
    <property type="entry name" value="ABC TRANSPORTER PERMEASE PROTEIN MJ0876-RELATED"/>
    <property type="match status" value="1"/>
</dbReference>
<dbReference type="Gene3D" id="1.10.3470.10">
    <property type="entry name" value="ABC transporter involved in vitamin B12 uptake, BtuC"/>
    <property type="match status" value="1"/>
</dbReference>
<feature type="transmembrane region" description="Helical" evidence="8">
    <location>
        <begin position="209"/>
        <end position="229"/>
    </location>
</feature>
<dbReference type="GO" id="GO:0033214">
    <property type="term" value="P:siderophore-iron import into cell"/>
    <property type="evidence" value="ECO:0007669"/>
    <property type="project" value="TreeGrafter"/>
</dbReference>
<evidence type="ECO:0000256" key="3">
    <source>
        <dbReference type="ARBA" id="ARBA00022448"/>
    </source>
</evidence>
<keyword evidence="10" id="KW-1185">Reference proteome</keyword>
<dbReference type="RefSeq" id="WP_090092470.1">
    <property type="nucleotide sequence ID" value="NZ_FOMG01000021.1"/>
</dbReference>
<feature type="transmembrane region" description="Helical" evidence="8">
    <location>
        <begin position="12"/>
        <end position="33"/>
    </location>
</feature>
<evidence type="ECO:0000256" key="1">
    <source>
        <dbReference type="ARBA" id="ARBA00004651"/>
    </source>
</evidence>
<feature type="transmembrane region" description="Helical" evidence="8">
    <location>
        <begin position="302"/>
        <end position="322"/>
    </location>
</feature>
<dbReference type="OrthoDB" id="9792889at2"/>
<keyword evidence="6 8" id="KW-1133">Transmembrane helix</keyword>
<protein>
    <submittedName>
        <fullName evidence="9">Iron complex transport system permease protein</fullName>
    </submittedName>
</protein>
<dbReference type="GO" id="GO:0005886">
    <property type="term" value="C:plasma membrane"/>
    <property type="evidence" value="ECO:0007669"/>
    <property type="project" value="UniProtKB-SubCell"/>
</dbReference>
<name>A0A1I1PU78_9CLOT</name>
<evidence type="ECO:0000256" key="7">
    <source>
        <dbReference type="ARBA" id="ARBA00023136"/>
    </source>
</evidence>
<dbReference type="CDD" id="cd06550">
    <property type="entry name" value="TM_ABC_iron-siderophores_like"/>
    <property type="match status" value="1"/>
</dbReference>
<dbReference type="Proteomes" id="UP000199263">
    <property type="component" value="Unassembled WGS sequence"/>
</dbReference>
<keyword evidence="5 8" id="KW-0812">Transmembrane</keyword>
<evidence type="ECO:0000313" key="9">
    <source>
        <dbReference type="EMBL" id="SFD13315.1"/>
    </source>
</evidence>
<dbReference type="AlphaFoldDB" id="A0A1I1PU78"/>
<dbReference type="InterPro" id="IPR000522">
    <property type="entry name" value="ABC_transptr_permease_BtuC"/>
</dbReference>
<dbReference type="GO" id="GO:0022857">
    <property type="term" value="F:transmembrane transporter activity"/>
    <property type="evidence" value="ECO:0007669"/>
    <property type="project" value="InterPro"/>
</dbReference>
<keyword evidence="4" id="KW-1003">Cell membrane</keyword>
<dbReference type="Pfam" id="PF01032">
    <property type="entry name" value="FecCD"/>
    <property type="match status" value="1"/>
</dbReference>
<feature type="transmembrane region" description="Helical" evidence="8">
    <location>
        <begin position="105"/>
        <end position="128"/>
    </location>
</feature>
<dbReference type="SUPFAM" id="SSF81345">
    <property type="entry name" value="ABC transporter involved in vitamin B12 uptake, BtuC"/>
    <property type="match status" value="1"/>
</dbReference>
<accession>A0A1I1PU78</accession>
<feature type="transmembrane region" description="Helical" evidence="8">
    <location>
        <begin position="329"/>
        <end position="346"/>
    </location>
</feature>
<keyword evidence="3" id="KW-0813">Transport</keyword>
<evidence type="ECO:0000313" key="10">
    <source>
        <dbReference type="Proteomes" id="UP000199263"/>
    </source>
</evidence>
<evidence type="ECO:0000256" key="2">
    <source>
        <dbReference type="ARBA" id="ARBA00007935"/>
    </source>
</evidence>
<feature type="transmembrane region" description="Helical" evidence="8">
    <location>
        <begin position="258"/>
        <end position="282"/>
    </location>
</feature>
<dbReference type="InterPro" id="IPR037294">
    <property type="entry name" value="ABC_BtuC-like"/>
</dbReference>
<dbReference type="PANTHER" id="PTHR30472">
    <property type="entry name" value="FERRIC ENTEROBACTIN TRANSPORT SYSTEM PERMEASE PROTEIN"/>
    <property type="match status" value="1"/>
</dbReference>
<gene>
    <name evidence="9" type="ORF">SAMN05421842_1214</name>
</gene>
<feature type="transmembrane region" description="Helical" evidence="8">
    <location>
        <begin position="76"/>
        <end position="93"/>
    </location>
</feature>
<evidence type="ECO:0000256" key="8">
    <source>
        <dbReference type="SAM" id="Phobius"/>
    </source>
</evidence>
<dbReference type="EMBL" id="FOMG01000021">
    <property type="protein sequence ID" value="SFD13315.1"/>
    <property type="molecule type" value="Genomic_DNA"/>
</dbReference>
<dbReference type="FunFam" id="1.10.3470.10:FF:000001">
    <property type="entry name" value="Vitamin B12 ABC transporter permease BtuC"/>
    <property type="match status" value="1"/>
</dbReference>
<dbReference type="STRING" id="119641.SAMN05421842_1214"/>
<feature type="transmembrane region" description="Helical" evidence="8">
    <location>
        <begin position="167"/>
        <end position="189"/>
    </location>
</feature>